<dbReference type="EMBL" id="QHHQ01000009">
    <property type="protein sequence ID" value="RAH97367.1"/>
    <property type="molecule type" value="Genomic_DNA"/>
</dbReference>
<dbReference type="PANTHER" id="PTHR43713">
    <property type="entry name" value="GLUTAMATE-1-SEMIALDEHYDE 2,1-AMINOMUTASE"/>
    <property type="match status" value="1"/>
</dbReference>
<reference evidence="4 5" key="1">
    <citation type="submission" date="2018-05" db="EMBL/GenBank/DDBJ databases">
        <title>Acuticoccus sediminis sp. nov., isolated from deep-sea sediment of Indian Ocean.</title>
        <authorList>
            <person name="Liu X."/>
            <person name="Lai Q."/>
            <person name="Du Y."/>
            <person name="Sun F."/>
            <person name="Zhang X."/>
            <person name="Wang S."/>
            <person name="Shao Z."/>
        </authorList>
    </citation>
    <scope>NUCLEOTIDE SEQUENCE [LARGE SCALE GENOMIC DNA]</scope>
    <source>
        <strain evidence="4 5">PTG4-2</strain>
    </source>
</reference>
<comment type="caution">
    <text evidence="4">The sequence shown here is derived from an EMBL/GenBank/DDBJ whole genome shotgun (WGS) entry which is preliminary data.</text>
</comment>
<evidence type="ECO:0000256" key="1">
    <source>
        <dbReference type="ARBA" id="ARBA00001933"/>
    </source>
</evidence>
<protein>
    <submittedName>
        <fullName evidence="4">Aspartate aminotransferase family protein</fullName>
    </submittedName>
</protein>
<dbReference type="Gene3D" id="3.40.640.10">
    <property type="entry name" value="Type I PLP-dependent aspartate aminotransferase-like (Major domain)"/>
    <property type="match status" value="1"/>
</dbReference>
<comment type="similarity">
    <text evidence="3">Belongs to the class-III pyridoxal-phosphate-dependent aminotransferase family.</text>
</comment>
<evidence type="ECO:0000313" key="4">
    <source>
        <dbReference type="EMBL" id="RAH97367.1"/>
    </source>
</evidence>
<evidence type="ECO:0000256" key="2">
    <source>
        <dbReference type="ARBA" id="ARBA00022898"/>
    </source>
</evidence>
<dbReference type="PROSITE" id="PS00600">
    <property type="entry name" value="AA_TRANSFER_CLASS_3"/>
    <property type="match status" value="1"/>
</dbReference>
<dbReference type="SUPFAM" id="SSF53383">
    <property type="entry name" value="PLP-dependent transferases"/>
    <property type="match status" value="1"/>
</dbReference>
<dbReference type="Gene3D" id="3.90.1150.10">
    <property type="entry name" value="Aspartate Aminotransferase, domain 1"/>
    <property type="match status" value="1"/>
</dbReference>
<keyword evidence="2 3" id="KW-0663">Pyridoxal phosphate</keyword>
<dbReference type="InterPro" id="IPR015422">
    <property type="entry name" value="PyrdxlP-dep_Trfase_small"/>
</dbReference>
<dbReference type="InterPro" id="IPR049704">
    <property type="entry name" value="Aminotrans_3_PPA_site"/>
</dbReference>
<evidence type="ECO:0000256" key="3">
    <source>
        <dbReference type="RuleBase" id="RU003560"/>
    </source>
</evidence>
<dbReference type="AlphaFoldDB" id="A0A8B2NET2"/>
<comment type="cofactor">
    <cofactor evidence="1">
        <name>pyridoxal 5'-phosphate</name>
        <dbReference type="ChEBI" id="CHEBI:597326"/>
    </cofactor>
</comment>
<keyword evidence="4" id="KW-0808">Transferase</keyword>
<accession>A0A8B2NET2</accession>
<dbReference type="InterPro" id="IPR005814">
    <property type="entry name" value="Aminotrans_3"/>
</dbReference>
<keyword evidence="5" id="KW-1185">Reference proteome</keyword>
<dbReference type="Pfam" id="PF00202">
    <property type="entry name" value="Aminotran_3"/>
    <property type="match status" value="1"/>
</dbReference>
<proteinExistence type="inferred from homology"/>
<dbReference type="GO" id="GO:0030170">
    <property type="term" value="F:pyridoxal phosphate binding"/>
    <property type="evidence" value="ECO:0007669"/>
    <property type="project" value="InterPro"/>
</dbReference>
<dbReference type="GO" id="GO:0008483">
    <property type="term" value="F:transaminase activity"/>
    <property type="evidence" value="ECO:0007669"/>
    <property type="project" value="UniProtKB-KW"/>
</dbReference>
<organism evidence="4 5">
    <name type="scientific">Acuticoccus sediminis</name>
    <dbReference type="NCBI Taxonomy" id="2184697"/>
    <lineage>
        <taxon>Bacteria</taxon>
        <taxon>Pseudomonadati</taxon>
        <taxon>Pseudomonadota</taxon>
        <taxon>Alphaproteobacteria</taxon>
        <taxon>Hyphomicrobiales</taxon>
        <taxon>Amorphaceae</taxon>
        <taxon>Acuticoccus</taxon>
    </lineage>
</organism>
<dbReference type="OrthoDB" id="9801052at2"/>
<dbReference type="PANTHER" id="PTHR43713:SF3">
    <property type="entry name" value="GLUTAMATE-1-SEMIALDEHYDE 2,1-AMINOMUTASE 1, CHLOROPLASTIC-RELATED"/>
    <property type="match status" value="1"/>
</dbReference>
<dbReference type="InterPro" id="IPR015424">
    <property type="entry name" value="PyrdxlP-dep_Trfase"/>
</dbReference>
<dbReference type="InterPro" id="IPR015421">
    <property type="entry name" value="PyrdxlP-dep_Trfase_major"/>
</dbReference>
<keyword evidence="4" id="KW-0032">Aminotransferase</keyword>
<name>A0A8B2NET2_9HYPH</name>
<dbReference type="RefSeq" id="WP_111351923.1">
    <property type="nucleotide sequence ID" value="NZ_QHHQ01000009.1"/>
</dbReference>
<sequence length="461" mass="48319">MAEPAAALPNDTVESRFVAMTPGSGRLFEQARSLFPSGITHDSRHLAPYPLAVGRASGPRKWDVDGNEYVDYIGGHGALLLGHADPDVTAAMMAQIPNGTHYGSSHPAEVAWGALIRELMPAAERVRFTNSGTEATLLALRLARAYTGKPRFLRFAGHFHGWHDAASVGHLSHFDSTSPIGVLPGIAQNVVVAPPNDAARVEELLATDDGIAAVIVEPTGQTFGRVPIAPEFLRTLRELTTRYGVLLMFDEVITGFRVSPGGAQVAFGVDPDLTSLAKVVAGGMPGAAITGRKDILDFLDFEVTAARGGEKIRHQGTFNANPVAAAAGVAALTKIRDTGACERASATAAEIRDGLNAVFAAEGVPWAAYGTSSAFHLFLNGRNLPIDPLDFEPAAYSPDELRSNDPGVVNALRLAMMCEGVDLAGWPGGIVSATHGPAEVTATVAAARRSIAALRSDGLLA</sequence>
<evidence type="ECO:0000313" key="5">
    <source>
        <dbReference type="Proteomes" id="UP000249590"/>
    </source>
</evidence>
<dbReference type="Proteomes" id="UP000249590">
    <property type="component" value="Unassembled WGS sequence"/>
</dbReference>
<gene>
    <name evidence="4" type="ORF">DLJ53_29670</name>
</gene>